<proteinExistence type="predicted"/>
<evidence type="ECO:0000313" key="1">
    <source>
        <dbReference type="EMBL" id="NVO27040.1"/>
    </source>
</evidence>
<protein>
    <submittedName>
        <fullName evidence="1">Uncharacterized protein</fullName>
    </submittedName>
</protein>
<gene>
    <name evidence="1" type="ORF">HJ526_06405</name>
</gene>
<accession>A0ABX2PC39</accession>
<reference evidence="1 2" key="1">
    <citation type="submission" date="2020-04" db="EMBL/GenBank/DDBJ databases">
        <title>Donghicola sp., a member of the Rhodobacteraceae family isolated from mangrove forest in Thailand.</title>
        <authorList>
            <person name="Charoenyingcharoen P."/>
            <person name="Yukphan P."/>
        </authorList>
    </citation>
    <scope>NUCLEOTIDE SEQUENCE [LARGE SCALE GENOMIC DNA]</scope>
    <source>
        <strain evidence="1 2">C2-DW-16</strain>
    </source>
</reference>
<sequence>MSLDHREMDRNRRDTMRDQVQGFQTLVEAIMPDALAEDMPEAMPKQWRAIGWSEVAHLLTEVQYSVDQGRVERASDLLETRIKECEGLLLS</sequence>
<keyword evidence="2" id="KW-1185">Reference proteome</keyword>
<evidence type="ECO:0000313" key="2">
    <source>
        <dbReference type="Proteomes" id="UP000523601"/>
    </source>
</evidence>
<comment type="caution">
    <text evidence="1">The sequence shown here is derived from an EMBL/GenBank/DDBJ whole genome shotgun (WGS) entry which is preliminary data.</text>
</comment>
<name>A0ABX2PC39_9RHOB</name>
<dbReference type="Proteomes" id="UP000523601">
    <property type="component" value="Unassembled WGS sequence"/>
</dbReference>
<dbReference type="EMBL" id="JABCJD010000002">
    <property type="protein sequence ID" value="NVO27040.1"/>
    <property type="molecule type" value="Genomic_DNA"/>
</dbReference>
<dbReference type="RefSeq" id="WP_176853441.1">
    <property type="nucleotide sequence ID" value="NZ_JABCJD010000002.1"/>
</dbReference>
<organism evidence="1 2">
    <name type="scientific">Donghicola mangrovi</name>
    <dbReference type="NCBI Taxonomy" id="2729614"/>
    <lineage>
        <taxon>Bacteria</taxon>
        <taxon>Pseudomonadati</taxon>
        <taxon>Pseudomonadota</taxon>
        <taxon>Alphaproteobacteria</taxon>
        <taxon>Rhodobacterales</taxon>
        <taxon>Roseobacteraceae</taxon>
        <taxon>Donghicola</taxon>
    </lineage>
</organism>